<protein>
    <submittedName>
        <fullName evidence="4">Proteinase inhibitor I25, cystatin, conserved region</fullName>
    </submittedName>
</protein>
<gene>
    <name evidence="4" type="ORF">TorRG33x02_141260</name>
</gene>
<dbReference type="Proteomes" id="UP000237000">
    <property type="component" value="Unassembled WGS sequence"/>
</dbReference>
<dbReference type="InterPro" id="IPR000010">
    <property type="entry name" value="Cystatin_dom"/>
</dbReference>
<reference evidence="5" key="1">
    <citation type="submission" date="2016-06" db="EMBL/GenBank/DDBJ databases">
        <title>Parallel loss of symbiosis genes in relatives of nitrogen-fixing non-legume Parasponia.</title>
        <authorList>
            <person name="Van Velzen R."/>
            <person name="Holmer R."/>
            <person name="Bu F."/>
            <person name="Rutten L."/>
            <person name="Van Zeijl A."/>
            <person name="Liu W."/>
            <person name="Santuari L."/>
            <person name="Cao Q."/>
            <person name="Sharma T."/>
            <person name="Shen D."/>
            <person name="Roswanjaya Y."/>
            <person name="Wardhani T."/>
            <person name="Kalhor M.S."/>
            <person name="Jansen J."/>
            <person name="Van den Hoogen J."/>
            <person name="Gungor B."/>
            <person name="Hartog M."/>
            <person name="Hontelez J."/>
            <person name="Verver J."/>
            <person name="Yang W.-C."/>
            <person name="Schijlen E."/>
            <person name="Repin R."/>
            <person name="Schilthuizen M."/>
            <person name="Schranz E."/>
            <person name="Heidstra R."/>
            <person name="Miyata K."/>
            <person name="Fedorova E."/>
            <person name="Kohlen W."/>
            <person name="Bisseling T."/>
            <person name="Smit S."/>
            <person name="Geurts R."/>
        </authorList>
    </citation>
    <scope>NUCLEOTIDE SEQUENCE [LARGE SCALE GENOMIC DNA]</scope>
    <source>
        <strain evidence="5">cv. RG33-2</strain>
    </source>
</reference>
<dbReference type="CDD" id="cd00042">
    <property type="entry name" value="CY"/>
    <property type="match status" value="1"/>
</dbReference>
<evidence type="ECO:0000256" key="2">
    <source>
        <dbReference type="ARBA" id="ARBA00022704"/>
    </source>
</evidence>
<accession>A0A2P5EX25</accession>
<dbReference type="Gene3D" id="3.10.450.10">
    <property type="match status" value="1"/>
</dbReference>
<evidence type="ECO:0000313" key="5">
    <source>
        <dbReference type="Proteomes" id="UP000237000"/>
    </source>
</evidence>
<dbReference type="SUPFAM" id="SSF54403">
    <property type="entry name" value="Cystatin/monellin"/>
    <property type="match status" value="1"/>
</dbReference>
<dbReference type="OrthoDB" id="1908104at2759"/>
<keyword evidence="2" id="KW-0789">Thiol protease inhibitor</keyword>
<proteinExistence type="predicted"/>
<evidence type="ECO:0000313" key="4">
    <source>
        <dbReference type="EMBL" id="PON90094.1"/>
    </source>
</evidence>
<organism evidence="4 5">
    <name type="scientific">Trema orientale</name>
    <name type="common">Charcoal tree</name>
    <name type="synonym">Celtis orientalis</name>
    <dbReference type="NCBI Taxonomy" id="63057"/>
    <lineage>
        <taxon>Eukaryota</taxon>
        <taxon>Viridiplantae</taxon>
        <taxon>Streptophyta</taxon>
        <taxon>Embryophyta</taxon>
        <taxon>Tracheophyta</taxon>
        <taxon>Spermatophyta</taxon>
        <taxon>Magnoliopsida</taxon>
        <taxon>eudicotyledons</taxon>
        <taxon>Gunneridae</taxon>
        <taxon>Pentapetalae</taxon>
        <taxon>rosids</taxon>
        <taxon>fabids</taxon>
        <taxon>Rosales</taxon>
        <taxon>Cannabaceae</taxon>
        <taxon>Trema</taxon>
    </lineage>
</organism>
<dbReference type="InterPro" id="IPR046350">
    <property type="entry name" value="Cystatin_sf"/>
</dbReference>
<dbReference type="InParanoid" id="A0A2P5EX25"/>
<sequence>MLHGGLVRCHPEFEGARDAARFAVENHNEFQGTNLLFKRVVKANAVLVRGLLLFITLQTCDGSFYEAKVLSKFIHPQPSDDKSCEFTVHFFGPAIHYKG</sequence>
<dbReference type="GO" id="GO:0004869">
    <property type="term" value="F:cysteine-type endopeptidase inhibitor activity"/>
    <property type="evidence" value="ECO:0007669"/>
    <property type="project" value="UniProtKB-KW"/>
</dbReference>
<feature type="domain" description="Cystatin" evidence="3">
    <location>
        <begin position="4"/>
        <end position="89"/>
    </location>
</feature>
<keyword evidence="5" id="KW-1185">Reference proteome</keyword>
<evidence type="ECO:0000256" key="1">
    <source>
        <dbReference type="ARBA" id="ARBA00022690"/>
    </source>
</evidence>
<keyword evidence="1" id="KW-0646">Protease inhibitor</keyword>
<dbReference type="EMBL" id="JXTC01000087">
    <property type="protein sequence ID" value="PON90094.1"/>
    <property type="molecule type" value="Genomic_DNA"/>
</dbReference>
<dbReference type="AlphaFoldDB" id="A0A2P5EX25"/>
<evidence type="ECO:0000259" key="3">
    <source>
        <dbReference type="Pfam" id="PF00031"/>
    </source>
</evidence>
<dbReference type="Pfam" id="PF00031">
    <property type="entry name" value="Cystatin"/>
    <property type="match status" value="1"/>
</dbReference>
<name>A0A2P5EX25_TREOI</name>
<comment type="caution">
    <text evidence="4">The sequence shown here is derived from an EMBL/GenBank/DDBJ whole genome shotgun (WGS) entry which is preliminary data.</text>
</comment>